<dbReference type="GO" id="GO:0000976">
    <property type="term" value="F:transcription cis-regulatory region binding"/>
    <property type="evidence" value="ECO:0007669"/>
    <property type="project" value="TreeGrafter"/>
</dbReference>
<dbReference type="OrthoDB" id="9780939at2"/>
<dbReference type="Proteomes" id="UP000242310">
    <property type="component" value="Unassembled WGS sequence"/>
</dbReference>
<dbReference type="RefSeq" id="WP_106589436.1">
    <property type="nucleotide sequence ID" value="NZ_PYAV01000011.1"/>
</dbReference>
<dbReference type="AlphaFoldDB" id="A0A2P8HAQ7"/>
<dbReference type="Pfam" id="PF00440">
    <property type="entry name" value="TetR_N"/>
    <property type="match status" value="1"/>
</dbReference>
<evidence type="ECO:0000313" key="5">
    <source>
        <dbReference type="Proteomes" id="UP000242310"/>
    </source>
</evidence>
<proteinExistence type="predicted"/>
<comment type="caution">
    <text evidence="4">The sequence shown here is derived from an EMBL/GenBank/DDBJ whole genome shotgun (WGS) entry which is preliminary data.</text>
</comment>
<gene>
    <name evidence="4" type="ORF">B0H94_111123</name>
</gene>
<dbReference type="InterPro" id="IPR009057">
    <property type="entry name" value="Homeodomain-like_sf"/>
</dbReference>
<dbReference type="PRINTS" id="PR00455">
    <property type="entry name" value="HTHTETR"/>
</dbReference>
<feature type="DNA-binding region" description="H-T-H motif" evidence="2">
    <location>
        <begin position="29"/>
        <end position="48"/>
    </location>
</feature>
<dbReference type="InterPro" id="IPR001647">
    <property type="entry name" value="HTH_TetR"/>
</dbReference>
<dbReference type="InterPro" id="IPR036271">
    <property type="entry name" value="Tet_transcr_reg_TetR-rel_C_sf"/>
</dbReference>
<evidence type="ECO:0000256" key="2">
    <source>
        <dbReference type="PROSITE-ProRule" id="PRU00335"/>
    </source>
</evidence>
<dbReference type="PROSITE" id="PS01081">
    <property type="entry name" value="HTH_TETR_1"/>
    <property type="match status" value="1"/>
</dbReference>
<keyword evidence="5" id="KW-1185">Reference proteome</keyword>
<dbReference type="Gene3D" id="1.10.10.60">
    <property type="entry name" value="Homeodomain-like"/>
    <property type="match status" value="1"/>
</dbReference>
<keyword evidence="1 2" id="KW-0238">DNA-binding</keyword>
<dbReference type="PANTHER" id="PTHR30055:SF226">
    <property type="entry name" value="HTH-TYPE TRANSCRIPTIONAL REGULATOR PKSA"/>
    <property type="match status" value="1"/>
</dbReference>
<evidence type="ECO:0000256" key="1">
    <source>
        <dbReference type="ARBA" id="ARBA00023125"/>
    </source>
</evidence>
<sequence length="208" mass="24433">MTKKAADKEALIREAAMKIFAQEGYERASTNQIVKEAGIGKGMLFYYFQNKYELFATLAEESMTFVAEDFLQQIDVTEPDFIRRLQETTALKMKVMEQSPYVFHFLTTLFSSDLEKLPPHLQEKYQKIYTEGHGRLYQDVDLSFFRTDIDRDKAFHLIQWALEGYEADLKNRLNQMPPEDIDVDATWREFAAYVEVLRTSFYQKKGVE</sequence>
<name>A0A2P8HAQ7_9BACI</name>
<dbReference type="InterPro" id="IPR023772">
    <property type="entry name" value="DNA-bd_HTH_TetR-type_CS"/>
</dbReference>
<accession>A0A2P8HAQ7</accession>
<evidence type="ECO:0000259" key="3">
    <source>
        <dbReference type="PROSITE" id="PS50977"/>
    </source>
</evidence>
<dbReference type="InterPro" id="IPR050109">
    <property type="entry name" value="HTH-type_TetR-like_transc_reg"/>
</dbReference>
<feature type="domain" description="HTH tetR-type" evidence="3">
    <location>
        <begin position="6"/>
        <end position="66"/>
    </location>
</feature>
<dbReference type="SUPFAM" id="SSF46689">
    <property type="entry name" value="Homeodomain-like"/>
    <property type="match status" value="1"/>
</dbReference>
<dbReference type="PANTHER" id="PTHR30055">
    <property type="entry name" value="HTH-TYPE TRANSCRIPTIONAL REGULATOR RUTR"/>
    <property type="match status" value="1"/>
</dbReference>
<dbReference type="Gene3D" id="1.10.357.10">
    <property type="entry name" value="Tetracycline Repressor, domain 2"/>
    <property type="match status" value="1"/>
</dbReference>
<dbReference type="EMBL" id="PYAV01000011">
    <property type="protein sequence ID" value="PSL43297.1"/>
    <property type="molecule type" value="Genomic_DNA"/>
</dbReference>
<protein>
    <submittedName>
        <fullName evidence="4">TetR family transcriptional regulator</fullName>
    </submittedName>
</protein>
<dbReference type="SUPFAM" id="SSF48498">
    <property type="entry name" value="Tetracyclin repressor-like, C-terminal domain"/>
    <property type="match status" value="1"/>
</dbReference>
<dbReference type="PROSITE" id="PS50977">
    <property type="entry name" value="HTH_TETR_2"/>
    <property type="match status" value="1"/>
</dbReference>
<organism evidence="4 5">
    <name type="scientific">Salsuginibacillus halophilus</name>
    <dbReference type="NCBI Taxonomy" id="517424"/>
    <lineage>
        <taxon>Bacteria</taxon>
        <taxon>Bacillati</taxon>
        <taxon>Bacillota</taxon>
        <taxon>Bacilli</taxon>
        <taxon>Bacillales</taxon>
        <taxon>Bacillaceae</taxon>
        <taxon>Salsuginibacillus</taxon>
    </lineage>
</organism>
<dbReference type="GO" id="GO:0003700">
    <property type="term" value="F:DNA-binding transcription factor activity"/>
    <property type="evidence" value="ECO:0007669"/>
    <property type="project" value="TreeGrafter"/>
</dbReference>
<reference evidence="4 5" key="1">
    <citation type="submission" date="2018-03" db="EMBL/GenBank/DDBJ databases">
        <title>Genomic Encyclopedia of Type Strains, Phase III (KMG-III): the genomes of soil and plant-associated and newly described type strains.</title>
        <authorList>
            <person name="Whitman W."/>
        </authorList>
    </citation>
    <scope>NUCLEOTIDE SEQUENCE [LARGE SCALE GENOMIC DNA]</scope>
    <source>
        <strain evidence="4 5">CGMCC 1.07653</strain>
    </source>
</reference>
<evidence type="ECO:0000313" key="4">
    <source>
        <dbReference type="EMBL" id="PSL43297.1"/>
    </source>
</evidence>